<evidence type="ECO:0000313" key="11">
    <source>
        <dbReference type="EMBL" id="KDQ11968.1"/>
    </source>
</evidence>
<evidence type="ECO:0000256" key="10">
    <source>
        <dbReference type="RuleBase" id="RU000461"/>
    </source>
</evidence>
<comment type="pathway">
    <text evidence="2">Secondary metabolite biosynthesis.</text>
</comment>
<dbReference type="GO" id="GO:0016705">
    <property type="term" value="F:oxidoreductase activity, acting on paired donors, with incorporation or reduction of molecular oxygen"/>
    <property type="evidence" value="ECO:0007669"/>
    <property type="project" value="InterPro"/>
</dbReference>
<feature type="binding site" description="axial binding residue" evidence="9">
    <location>
        <position position="330"/>
    </location>
    <ligand>
        <name>heme</name>
        <dbReference type="ChEBI" id="CHEBI:30413"/>
    </ligand>
    <ligandPart>
        <name>Fe</name>
        <dbReference type="ChEBI" id="CHEBI:18248"/>
    </ligandPart>
</feature>
<dbReference type="OrthoDB" id="2789670at2759"/>
<dbReference type="InterPro" id="IPR050364">
    <property type="entry name" value="Cytochrome_P450_fung"/>
</dbReference>
<dbReference type="PANTHER" id="PTHR46300">
    <property type="entry name" value="P450, PUTATIVE (EUROFUNG)-RELATED-RELATED"/>
    <property type="match status" value="1"/>
</dbReference>
<evidence type="ECO:0000256" key="5">
    <source>
        <dbReference type="ARBA" id="ARBA00022723"/>
    </source>
</evidence>
<dbReference type="Pfam" id="PF00067">
    <property type="entry name" value="p450"/>
    <property type="match status" value="1"/>
</dbReference>
<gene>
    <name evidence="11" type="ORF">BOTBODRAFT_34825</name>
</gene>
<evidence type="ECO:0008006" key="13">
    <source>
        <dbReference type="Google" id="ProtNLM"/>
    </source>
</evidence>
<evidence type="ECO:0000313" key="12">
    <source>
        <dbReference type="Proteomes" id="UP000027195"/>
    </source>
</evidence>
<proteinExistence type="inferred from homology"/>
<dbReference type="PANTHER" id="PTHR46300:SF7">
    <property type="entry name" value="P450, PUTATIVE (EUROFUNG)-RELATED"/>
    <property type="match status" value="1"/>
</dbReference>
<dbReference type="AlphaFoldDB" id="A0A067M865"/>
<dbReference type="InterPro" id="IPR002401">
    <property type="entry name" value="Cyt_P450_E_grp-I"/>
</dbReference>
<dbReference type="CDD" id="cd11065">
    <property type="entry name" value="CYP64-like"/>
    <property type="match status" value="1"/>
</dbReference>
<dbReference type="InterPro" id="IPR017972">
    <property type="entry name" value="Cyt_P450_CS"/>
</dbReference>
<dbReference type="InterPro" id="IPR036396">
    <property type="entry name" value="Cyt_P450_sf"/>
</dbReference>
<keyword evidence="5 9" id="KW-0479">Metal-binding</keyword>
<comment type="cofactor">
    <cofactor evidence="1 9">
        <name>heme</name>
        <dbReference type="ChEBI" id="CHEBI:30413"/>
    </cofactor>
</comment>
<dbReference type="PROSITE" id="PS00086">
    <property type="entry name" value="CYTOCHROME_P450"/>
    <property type="match status" value="1"/>
</dbReference>
<evidence type="ECO:0000256" key="4">
    <source>
        <dbReference type="ARBA" id="ARBA00022617"/>
    </source>
</evidence>
<dbReference type="Gene3D" id="1.10.630.10">
    <property type="entry name" value="Cytochrome P450"/>
    <property type="match status" value="1"/>
</dbReference>
<dbReference type="InterPro" id="IPR001128">
    <property type="entry name" value="Cyt_P450"/>
</dbReference>
<dbReference type="GO" id="GO:0005506">
    <property type="term" value="F:iron ion binding"/>
    <property type="evidence" value="ECO:0007669"/>
    <property type="project" value="InterPro"/>
</dbReference>
<keyword evidence="7 9" id="KW-0408">Iron</keyword>
<reference evidence="12" key="1">
    <citation type="journal article" date="2014" name="Proc. Natl. Acad. Sci. U.S.A.">
        <title>Extensive sampling of basidiomycete genomes demonstrates inadequacy of the white-rot/brown-rot paradigm for wood decay fungi.</title>
        <authorList>
            <person name="Riley R."/>
            <person name="Salamov A.A."/>
            <person name="Brown D.W."/>
            <person name="Nagy L.G."/>
            <person name="Floudas D."/>
            <person name="Held B.W."/>
            <person name="Levasseur A."/>
            <person name="Lombard V."/>
            <person name="Morin E."/>
            <person name="Otillar R."/>
            <person name="Lindquist E.A."/>
            <person name="Sun H."/>
            <person name="LaButti K.M."/>
            <person name="Schmutz J."/>
            <person name="Jabbour D."/>
            <person name="Luo H."/>
            <person name="Baker S.E."/>
            <person name="Pisabarro A.G."/>
            <person name="Walton J.D."/>
            <person name="Blanchette R.A."/>
            <person name="Henrissat B."/>
            <person name="Martin F."/>
            <person name="Cullen D."/>
            <person name="Hibbett D.S."/>
            <person name="Grigoriev I.V."/>
        </authorList>
    </citation>
    <scope>NUCLEOTIDE SEQUENCE [LARGE SCALE GENOMIC DNA]</scope>
    <source>
        <strain evidence="12">FD-172 SS1</strain>
    </source>
</reference>
<evidence type="ECO:0000256" key="1">
    <source>
        <dbReference type="ARBA" id="ARBA00001971"/>
    </source>
</evidence>
<dbReference type="Proteomes" id="UP000027195">
    <property type="component" value="Unassembled WGS sequence"/>
</dbReference>
<name>A0A067M865_BOTB1</name>
<evidence type="ECO:0000256" key="9">
    <source>
        <dbReference type="PIRSR" id="PIRSR602401-1"/>
    </source>
</evidence>
<dbReference type="EMBL" id="KL198053">
    <property type="protein sequence ID" value="KDQ11968.1"/>
    <property type="molecule type" value="Genomic_DNA"/>
</dbReference>
<evidence type="ECO:0000256" key="2">
    <source>
        <dbReference type="ARBA" id="ARBA00005179"/>
    </source>
</evidence>
<evidence type="ECO:0000256" key="3">
    <source>
        <dbReference type="ARBA" id="ARBA00010617"/>
    </source>
</evidence>
<dbReference type="STRING" id="930990.A0A067M865"/>
<sequence>MGWDIAWGLIRYNDRFKVYRKLTHQQMSHRAVMQYRDVQEATVHGFLLRLTQSPETYREDLSSMGTAIIFRILYGHTVKSFDDHYVTLLQKAIKTFVYAITPGSFLVDMLPFLKAVPTWVPGSSFKVTAKKWAKFREDLYDEPFQMVKDRMAAGNARPSFTSLLLESKENHVADLDHQDIVKWISGSLYSGGAETIESALLTFFLTMTLHPEAQKKAQAEIDRVVGTDRLPTWSDRQNLPYVAALCLEVLRWHPPGPMGIAHAIYQEDTYRDWRIPAGSIVMGNIWSIAHDEAEYKDPWSFKPERFIAEEGRVPEKDPLSYIFGFGRRVCPGNALSEGTLFMAMSCVLASFWIQKAKDANGVDIEPVIEYTGDAISLPKPFQCSIQPRSQHRVDLIRQAAERTQNDL</sequence>
<organism evidence="11 12">
    <name type="scientific">Botryobasidium botryosum (strain FD-172 SS1)</name>
    <dbReference type="NCBI Taxonomy" id="930990"/>
    <lineage>
        <taxon>Eukaryota</taxon>
        <taxon>Fungi</taxon>
        <taxon>Dikarya</taxon>
        <taxon>Basidiomycota</taxon>
        <taxon>Agaricomycotina</taxon>
        <taxon>Agaricomycetes</taxon>
        <taxon>Cantharellales</taxon>
        <taxon>Botryobasidiaceae</taxon>
        <taxon>Botryobasidium</taxon>
    </lineage>
</organism>
<keyword evidence="6 10" id="KW-0560">Oxidoreductase</keyword>
<protein>
    <recommendedName>
        <fullName evidence="13">Cytochrome P450</fullName>
    </recommendedName>
</protein>
<comment type="similarity">
    <text evidence="3 10">Belongs to the cytochrome P450 family.</text>
</comment>
<dbReference type="PRINTS" id="PR00463">
    <property type="entry name" value="EP450I"/>
</dbReference>
<dbReference type="InParanoid" id="A0A067M865"/>
<evidence type="ECO:0000256" key="7">
    <source>
        <dbReference type="ARBA" id="ARBA00023004"/>
    </source>
</evidence>
<keyword evidence="4 9" id="KW-0349">Heme</keyword>
<accession>A0A067M865</accession>
<dbReference type="HOGENOM" id="CLU_001570_2_0_1"/>
<dbReference type="SUPFAM" id="SSF48264">
    <property type="entry name" value="Cytochrome P450"/>
    <property type="match status" value="1"/>
</dbReference>
<keyword evidence="8 10" id="KW-0503">Monooxygenase</keyword>
<dbReference type="GO" id="GO:0020037">
    <property type="term" value="F:heme binding"/>
    <property type="evidence" value="ECO:0007669"/>
    <property type="project" value="InterPro"/>
</dbReference>
<evidence type="ECO:0000256" key="6">
    <source>
        <dbReference type="ARBA" id="ARBA00023002"/>
    </source>
</evidence>
<evidence type="ECO:0000256" key="8">
    <source>
        <dbReference type="ARBA" id="ARBA00023033"/>
    </source>
</evidence>
<dbReference type="GO" id="GO:0004497">
    <property type="term" value="F:monooxygenase activity"/>
    <property type="evidence" value="ECO:0007669"/>
    <property type="project" value="UniProtKB-KW"/>
</dbReference>
<keyword evidence="12" id="KW-1185">Reference proteome</keyword>